<dbReference type="EMBL" id="JBBUKT010000007">
    <property type="protein sequence ID" value="MEK7952327.1"/>
    <property type="molecule type" value="Genomic_DNA"/>
</dbReference>
<dbReference type="Gene3D" id="2.160.20.20">
    <property type="match status" value="1"/>
</dbReference>
<dbReference type="InterPro" id="IPR011050">
    <property type="entry name" value="Pectin_lyase_fold/virulence"/>
</dbReference>
<dbReference type="InterPro" id="IPR012332">
    <property type="entry name" value="Autotransporter_pectin_lyase_C"/>
</dbReference>
<reference evidence="3 4" key="1">
    <citation type="submission" date="2024-04" db="EMBL/GenBank/DDBJ databases">
        <title>Luteolibacter sp. isolated from soil.</title>
        <authorList>
            <person name="An J."/>
        </authorList>
    </citation>
    <scope>NUCLEOTIDE SEQUENCE [LARGE SCALE GENOMIC DNA]</scope>
    <source>
        <strain evidence="3 4">Y139</strain>
    </source>
</reference>
<keyword evidence="1 2" id="KW-0732">Signal</keyword>
<feature type="chain" id="PRO_5047024694" evidence="2">
    <location>
        <begin position="24"/>
        <end position="1243"/>
    </location>
</feature>
<protein>
    <submittedName>
        <fullName evidence="3">Autotransporter-associated beta strand repeat-containing protein</fullName>
    </submittedName>
</protein>
<proteinExistence type="predicted"/>
<dbReference type="SUPFAM" id="SSF51126">
    <property type="entry name" value="Pectin lyase-like"/>
    <property type="match status" value="4"/>
</dbReference>
<comment type="caution">
    <text evidence="3">The sequence shown here is derived from an EMBL/GenBank/DDBJ whole genome shotgun (WGS) entry which is preliminary data.</text>
</comment>
<evidence type="ECO:0000256" key="2">
    <source>
        <dbReference type="SAM" id="SignalP"/>
    </source>
</evidence>
<organism evidence="3 4">
    <name type="scientific">Luteolibacter soli</name>
    <dbReference type="NCBI Taxonomy" id="3135280"/>
    <lineage>
        <taxon>Bacteria</taxon>
        <taxon>Pseudomonadati</taxon>
        <taxon>Verrucomicrobiota</taxon>
        <taxon>Verrucomicrobiia</taxon>
        <taxon>Verrucomicrobiales</taxon>
        <taxon>Verrucomicrobiaceae</taxon>
        <taxon>Luteolibacter</taxon>
    </lineage>
</organism>
<gene>
    <name evidence="3" type="ORF">WKV53_17585</name>
</gene>
<name>A0ABU9AZZ4_9BACT</name>
<keyword evidence="4" id="KW-1185">Reference proteome</keyword>
<accession>A0ABU9AZZ4</accession>
<dbReference type="InterPro" id="IPR013425">
    <property type="entry name" value="Autotrns_rpt"/>
</dbReference>
<dbReference type="NCBIfam" id="TIGR02601">
    <property type="entry name" value="autotrns_rpt"/>
    <property type="match status" value="7"/>
</dbReference>
<dbReference type="RefSeq" id="WP_341406085.1">
    <property type="nucleotide sequence ID" value="NZ_JBBUKT010000007.1"/>
</dbReference>
<sequence length="1243" mass="124164">MTVTRTHLLALAALASPAAPLHAIVYSANQNNTNSYDTTGTTLTLDAPGAGAEATQSGVIYGSGGILKSQAGTLHLTAQNTFTGGTRVIYGILSLDNPSNGGIGTIRGNVLVNASAGILQTGAPNALGWITGQKVDRIDLVNGTVINTASGDQGWGVTYTMEGNSMISSNNGHNDPNANVPTAPSRFSFGGPAGGNSSLTVSGGTAGSVARAYGRIDLRSDNGNTAATFNIGLFASNNTPAWLDCYACLTGTAGLTKTGAGTLNLYGTNTHTGVTTLNQGVITVNKSGPGGTGGIRSPLVINAGRMDLNAVNAMGYLPGEKVDSVTLNAGLINSTAAGDQGWGVAYTLNGGEIRTNNGVADPNAPGKFACGNYTTFTVPAGAAPHISGRMDLRDLLNPNTDITVGANGNLIVDAAVTNSGGIRKFGPGTLTFNAANTFTGTLTITEGVVVAGGSSISGSTVNNTQLIFQSGGTSPGAISGPGTVKKTGGDTVVLTGTNTYTGGTTIESGWISIASNANLGADNIPLTLAGGGLATTADLTLTRPLSITGTGTLTPSSGTLTLNSIISGTGSLQKTGAGVLKINSIQTYTGTTTVQDGKLLLATSSGGTGAIRGNLVANQGSVIELSDAGALGQSIGTDNVSLYGATMTNTSGSAIMLPYYTTLAGGTLSSNGGTTSPTAASRFISRRTIGASGGAKTSTIAGRLELQNGAAFDVNTLATLNVTATVTSGDDVVEVVKDGWGTLNLPAQNTYKGATRINHGTLEVSYPHSPTYYLHGNSLADASHLHLRGNSVMSNGTGTPQNLFLDNFSYIYFYDNASAGAANYSLGPLTGTSFENSSTAGSANFTVGNGSSLGLQASANAGSATITLLAGGDFDSFATAGPTASGAKVISQAGGDVRAFAPLSIGSLNGSGTLQTGSSKVTLGALGLDDVFSGITDGTGSLEKTGSGTLTLSGANVYSGGTTISSGKLLASNSSGSALGSGAVSVSSGATLGGYGSIGGATTLQGGAHLAPGNPTGTLKFTNGLTLNGGSVLDLQLGSPATDLVRVSAGALTGPASGKITVNLLNAGGFSGGTYTLIDASGATLSNLTANSFILGTTLPGYNYSFVVTGSLIQLSVIPTDPYEAWSLSIQDPAQRSRTADPDGDGFSNLMEYLFGTSPILANGSLCSSEVTAEGLLLRWLQRSSGASYQLQESSDLSNPWPTSALPVINGDQSGVPQDYTRKQAVAPLVGGRKFFRIQGVEN</sequence>
<feature type="signal peptide" evidence="2">
    <location>
        <begin position="1"/>
        <end position="23"/>
    </location>
</feature>
<dbReference type="Pfam" id="PF12951">
    <property type="entry name" value="PATR"/>
    <property type="match status" value="7"/>
</dbReference>
<evidence type="ECO:0000313" key="3">
    <source>
        <dbReference type="EMBL" id="MEK7952327.1"/>
    </source>
</evidence>
<evidence type="ECO:0000256" key="1">
    <source>
        <dbReference type="ARBA" id="ARBA00022729"/>
    </source>
</evidence>
<dbReference type="Proteomes" id="UP001371305">
    <property type="component" value="Unassembled WGS sequence"/>
</dbReference>
<evidence type="ECO:0000313" key="4">
    <source>
        <dbReference type="Proteomes" id="UP001371305"/>
    </source>
</evidence>